<evidence type="ECO:0000313" key="3">
    <source>
        <dbReference type="Proteomes" id="UP001341840"/>
    </source>
</evidence>
<gene>
    <name evidence="2" type="ORF">PIB30_032626</name>
</gene>
<dbReference type="Proteomes" id="UP001341840">
    <property type="component" value="Unassembled WGS sequence"/>
</dbReference>
<accession>A0ABU6UE25</accession>
<organism evidence="2 3">
    <name type="scientific">Stylosanthes scabra</name>
    <dbReference type="NCBI Taxonomy" id="79078"/>
    <lineage>
        <taxon>Eukaryota</taxon>
        <taxon>Viridiplantae</taxon>
        <taxon>Streptophyta</taxon>
        <taxon>Embryophyta</taxon>
        <taxon>Tracheophyta</taxon>
        <taxon>Spermatophyta</taxon>
        <taxon>Magnoliopsida</taxon>
        <taxon>eudicotyledons</taxon>
        <taxon>Gunneridae</taxon>
        <taxon>Pentapetalae</taxon>
        <taxon>rosids</taxon>
        <taxon>fabids</taxon>
        <taxon>Fabales</taxon>
        <taxon>Fabaceae</taxon>
        <taxon>Papilionoideae</taxon>
        <taxon>50 kb inversion clade</taxon>
        <taxon>dalbergioids sensu lato</taxon>
        <taxon>Dalbergieae</taxon>
        <taxon>Pterocarpus clade</taxon>
        <taxon>Stylosanthes</taxon>
    </lineage>
</organism>
<evidence type="ECO:0000313" key="2">
    <source>
        <dbReference type="EMBL" id="MED6158426.1"/>
    </source>
</evidence>
<protein>
    <submittedName>
        <fullName evidence="2">Uncharacterized protein</fullName>
    </submittedName>
</protein>
<proteinExistence type="predicted"/>
<reference evidence="2 3" key="1">
    <citation type="journal article" date="2023" name="Plants (Basel)">
        <title>Bridging the Gap: Combining Genomics and Transcriptomics Approaches to Understand Stylosanthes scabra, an Orphan Legume from the Brazilian Caatinga.</title>
        <authorList>
            <person name="Ferreira-Neto J.R.C."/>
            <person name="da Silva M.D."/>
            <person name="Binneck E."/>
            <person name="de Melo N.F."/>
            <person name="da Silva R.H."/>
            <person name="de Melo A.L.T.M."/>
            <person name="Pandolfi V."/>
            <person name="Bustamante F.O."/>
            <person name="Brasileiro-Vidal A.C."/>
            <person name="Benko-Iseppon A.M."/>
        </authorList>
    </citation>
    <scope>NUCLEOTIDE SEQUENCE [LARGE SCALE GENOMIC DNA]</scope>
    <source>
        <tissue evidence="2">Leaves</tissue>
    </source>
</reference>
<name>A0ABU6UE25_9FABA</name>
<keyword evidence="3" id="KW-1185">Reference proteome</keyword>
<comment type="caution">
    <text evidence="2">The sequence shown here is derived from an EMBL/GenBank/DDBJ whole genome shotgun (WGS) entry which is preliminary data.</text>
</comment>
<evidence type="ECO:0000256" key="1">
    <source>
        <dbReference type="SAM" id="MobiDB-lite"/>
    </source>
</evidence>
<feature type="compositionally biased region" description="Basic and acidic residues" evidence="1">
    <location>
        <begin position="44"/>
        <end position="79"/>
    </location>
</feature>
<sequence>MTWMMVVTSEGDAKEEDHRWKWRHRGRSLVALQRAKGGAKMRRQREERSREREKEKENNLPKREEGLPRGEEVGKGNDKHSRKILGVGIALSGVGYCNDTVRCCGQELFVVMVYQAP</sequence>
<feature type="region of interest" description="Disordered" evidence="1">
    <location>
        <begin position="33"/>
        <end position="79"/>
    </location>
</feature>
<dbReference type="EMBL" id="JASCZI010120973">
    <property type="protein sequence ID" value="MED6158426.1"/>
    <property type="molecule type" value="Genomic_DNA"/>
</dbReference>